<gene>
    <name evidence="1" type="ORF">KSF_108250</name>
</gene>
<dbReference type="Proteomes" id="UP000597444">
    <property type="component" value="Unassembled WGS sequence"/>
</dbReference>
<dbReference type="RefSeq" id="WP_220211362.1">
    <property type="nucleotide sequence ID" value="NZ_BNJK01000003.1"/>
</dbReference>
<evidence type="ECO:0000313" key="1">
    <source>
        <dbReference type="EMBL" id="GHP00778.1"/>
    </source>
</evidence>
<proteinExistence type="predicted"/>
<reference evidence="1" key="1">
    <citation type="submission" date="2020-10" db="EMBL/GenBank/DDBJ databases">
        <title>Taxonomic study of unclassified bacteria belonging to the class Ktedonobacteria.</title>
        <authorList>
            <person name="Yabe S."/>
            <person name="Wang C.M."/>
            <person name="Zheng Y."/>
            <person name="Sakai Y."/>
            <person name="Cavaletti L."/>
            <person name="Monciardini P."/>
            <person name="Donadio S."/>
        </authorList>
    </citation>
    <scope>NUCLEOTIDE SEQUENCE</scope>
    <source>
        <strain evidence="1">ID150040</strain>
    </source>
</reference>
<dbReference type="AlphaFoldDB" id="A0A8J3N6V3"/>
<comment type="caution">
    <text evidence="1">The sequence shown here is derived from an EMBL/GenBank/DDBJ whole genome shotgun (WGS) entry which is preliminary data.</text>
</comment>
<evidence type="ECO:0000313" key="2">
    <source>
        <dbReference type="Proteomes" id="UP000597444"/>
    </source>
</evidence>
<organism evidence="1 2">
    <name type="scientific">Reticulibacter mediterranei</name>
    <dbReference type="NCBI Taxonomy" id="2778369"/>
    <lineage>
        <taxon>Bacteria</taxon>
        <taxon>Bacillati</taxon>
        <taxon>Chloroflexota</taxon>
        <taxon>Ktedonobacteria</taxon>
        <taxon>Ktedonobacterales</taxon>
        <taxon>Reticulibacteraceae</taxon>
        <taxon>Reticulibacter</taxon>
    </lineage>
</organism>
<protein>
    <submittedName>
        <fullName evidence="1">Uncharacterized protein</fullName>
    </submittedName>
</protein>
<name>A0A8J3N6V3_9CHLR</name>
<sequence>MNPLPHLQPGKKAESAGLPPDSMLGLAYERRSWKKDGLVVPTSYYYDILAPDGKTVLDTVQNIEVIIDIGNNEAKIALWDRNGVLITRGTTTTLQTLKSAIYSTSDAPVWQQRFYDDYQAEQYRREQLDGKRGELPIQYSDDVYIGDNATEALVTGPTDARFSQAEYLLFLRICIAEALEVAGYYQENPFEEKNVGLCIGVRNEETAQGQGLKPEVKLALDELLGPVTLIKTVGERPVERKLHIREYSHLPQSWGAIYALDTDIMGNAGLVETDAITGFDGGWFDIHLLEGVRVGKGKGMRVKGEKIENIGGVFLARELANELRKTKNFPQLGVMSDAEAREALRTGTFKLGGRKLKDGDAEKAQRIITHFKDTNGTKLIAGLASRHPRLDSLFLFYGGLFINLHDQIVGKMTDLLRPQDFYMTLPYDDETQLPKFANVIGLAGLYNLKNRKKALR</sequence>
<dbReference type="EMBL" id="BNJK01000003">
    <property type="protein sequence ID" value="GHP00778.1"/>
    <property type="molecule type" value="Genomic_DNA"/>
</dbReference>
<accession>A0A8J3N6V3</accession>
<keyword evidence="2" id="KW-1185">Reference proteome</keyword>